<accession>A0ABT1YDJ7</accession>
<comment type="caution">
    <text evidence="7">The sequence shown here is derived from an EMBL/GenBank/DDBJ whole genome shotgun (WGS) entry which is preliminary data.</text>
</comment>
<gene>
    <name evidence="7" type="ORF">NV381_02405</name>
</gene>
<comment type="cofactor">
    <cofactor evidence="1">
        <name>Zn(2+)</name>
        <dbReference type="ChEBI" id="CHEBI:29105"/>
    </cofactor>
</comment>
<evidence type="ECO:0000256" key="3">
    <source>
        <dbReference type="ARBA" id="ARBA00022801"/>
    </source>
</evidence>
<reference evidence="7 8" key="1">
    <citation type="submission" date="2022-08" db="EMBL/GenBank/DDBJ databases">
        <title>Paenibacillus endoradicis sp. nov., Paenibacillus radicibacter sp. nov and Paenibacillus pararadicis sp. nov., three cold-adapted plant growth-promoting bacteria isolated from root of Larix gmelinii in Great Khingan.</title>
        <authorList>
            <person name="Xue H."/>
        </authorList>
    </citation>
    <scope>NUCLEOTIDE SEQUENCE [LARGE SCALE GENOMIC DNA]</scope>
    <source>
        <strain evidence="7 8">N5-1-1-5</strain>
    </source>
</reference>
<dbReference type="SUPFAM" id="SSF102215">
    <property type="entry name" value="Creatininase"/>
    <property type="match status" value="1"/>
</dbReference>
<sequence>MTTEKVAWLELFPDEFKTRQRNLPLVYLPLGLCEPHGQISAFGLDTFKAEHLTYEAARRWGGIVAPTMNYHIHEIGPSAKFLEEHVGENNPHMTSVPSYIFLHFFLYQLRALYNAGFQAAVVLSGHGGAHPEDLRRVINYFTGYTGMRIWMGTDFDLAAPHYQGDHAGKYEISVLMYLRPELIDVSKKKLETVPGSGGRLALGHDALDASEEFGQGIIEVCLHKLEQIMTGLTEHLPSANENQMLSFEQTEGIWQEMIRSETQWSTLQPRPGQAPVSDNSRWKQGEVGSIRHG</sequence>
<dbReference type="RefSeq" id="WP_258211649.1">
    <property type="nucleotide sequence ID" value="NZ_JANQBD010000001.1"/>
</dbReference>
<dbReference type="EMBL" id="JANQBD010000001">
    <property type="protein sequence ID" value="MCR8630045.1"/>
    <property type="molecule type" value="Genomic_DNA"/>
</dbReference>
<organism evidence="7 8">
    <name type="scientific">Paenibacillus radicis</name>
    <name type="common">ex Xue et al. 2023</name>
    <dbReference type="NCBI Taxonomy" id="2972489"/>
    <lineage>
        <taxon>Bacteria</taxon>
        <taxon>Bacillati</taxon>
        <taxon>Bacillota</taxon>
        <taxon>Bacilli</taxon>
        <taxon>Bacillales</taxon>
        <taxon>Paenibacillaceae</taxon>
        <taxon>Paenibacillus</taxon>
    </lineage>
</organism>
<dbReference type="InterPro" id="IPR003785">
    <property type="entry name" value="Creatininase/forma_Hydrolase"/>
</dbReference>
<dbReference type="PANTHER" id="PTHR35005">
    <property type="entry name" value="3-DEHYDRO-SCYLLO-INOSOSE HYDROLASE"/>
    <property type="match status" value="1"/>
</dbReference>
<evidence type="ECO:0000313" key="8">
    <source>
        <dbReference type="Proteomes" id="UP001300012"/>
    </source>
</evidence>
<evidence type="ECO:0000256" key="2">
    <source>
        <dbReference type="ARBA" id="ARBA00022723"/>
    </source>
</evidence>
<keyword evidence="8" id="KW-1185">Reference proteome</keyword>
<keyword evidence="2" id="KW-0479">Metal-binding</keyword>
<protein>
    <submittedName>
        <fullName evidence="7">Creatininase family protein</fullName>
    </submittedName>
</protein>
<dbReference type="PANTHER" id="PTHR35005:SF1">
    <property type="entry name" value="2-AMINO-5-FORMYLAMINO-6-RIBOSYLAMINOPYRIMIDIN-4(3H)-ONE 5'-MONOPHOSPHATE DEFORMYLASE"/>
    <property type="match status" value="1"/>
</dbReference>
<evidence type="ECO:0000313" key="7">
    <source>
        <dbReference type="EMBL" id="MCR8630045.1"/>
    </source>
</evidence>
<keyword evidence="4" id="KW-0862">Zinc</keyword>
<feature type="region of interest" description="Disordered" evidence="6">
    <location>
        <begin position="264"/>
        <end position="293"/>
    </location>
</feature>
<evidence type="ECO:0000256" key="4">
    <source>
        <dbReference type="ARBA" id="ARBA00022833"/>
    </source>
</evidence>
<dbReference type="Pfam" id="PF02633">
    <property type="entry name" value="Creatininase"/>
    <property type="match status" value="1"/>
</dbReference>
<dbReference type="InterPro" id="IPR024087">
    <property type="entry name" value="Creatininase-like_sf"/>
</dbReference>
<dbReference type="Gene3D" id="3.40.50.10310">
    <property type="entry name" value="Creatininase"/>
    <property type="match status" value="1"/>
</dbReference>
<evidence type="ECO:0000256" key="6">
    <source>
        <dbReference type="SAM" id="MobiDB-lite"/>
    </source>
</evidence>
<evidence type="ECO:0000256" key="1">
    <source>
        <dbReference type="ARBA" id="ARBA00001947"/>
    </source>
</evidence>
<keyword evidence="3" id="KW-0378">Hydrolase</keyword>
<comment type="similarity">
    <text evidence="5">Belongs to the creatininase superfamily.</text>
</comment>
<name>A0ABT1YDJ7_9BACL</name>
<proteinExistence type="inferred from homology"/>
<dbReference type="Proteomes" id="UP001300012">
    <property type="component" value="Unassembled WGS sequence"/>
</dbReference>
<evidence type="ECO:0000256" key="5">
    <source>
        <dbReference type="ARBA" id="ARBA00024029"/>
    </source>
</evidence>